<evidence type="ECO:0000313" key="2">
    <source>
        <dbReference type="EMBL" id="TKA66092.1"/>
    </source>
</evidence>
<proteinExistence type="predicted"/>
<feature type="region of interest" description="Disordered" evidence="1">
    <location>
        <begin position="253"/>
        <end position="279"/>
    </location>
</feature>
<dbReference type="Proteomes" id="UP000309340">
    <property type="component" value="Unassembled WGS sequence"/>
</dbReference>
<feature type="compositionally biased region" description="Polar residues" evidence="1">
    <location>
        <begin position="258"/>
        <end position="268"/>
    </location>
</feature>
<feature type="compositionally biased region" description="Polar residues" evidence="1">
    <location>
        <begin position="81"/>
        <end position="99"/>
    </location>
</feature>
<reference evidence="2 3" key="1">
    <citation type="submission" date="2017-03" db="EMBL/GenBank/DDBJ databases">
        <title>Genomes of endolithic fungi from Antarctica.</title>
        <authorList>
            <person name="Coleine C."/>
            <person name="Masonjones S."/>
            <person name="Stajich J.E."/>
        </authorList>
    </citation>
    <scope>NUCLEOTIDE SEQUENCE [LARGE SCALE GENOMIC DNA]</scope>
    <source>
        <strain evidence="2 3">CCFEE 5184</strain>
    </source>
</reference>
<gene>
    <name evidence="2" type="ORF">B0A55_11434</name>
</gene>
<sequence>MSVSGKARTMERLSPDVQALRDIMQHRESVVVSEYNDDESTMFVEPEDEALAMELSSYARYDTDGTDVSMNDIGVVEPSQPAHTNQQSIQGSGTPTSTPSRHKRIRNMPYHRCGSKERAKRDEVIMAIRANWPRTQEFFPTRLAPRSSDPTTTYPLEPRDVSRPLLTAVQGLSSVTRDNHEKAFAAMIKAVKKRAKKEKTEEKLLLVDVEKALKACRAAEVYRLTTAQMQSSIGAPAPESLQAGTPRGTVMERGHSAEASSPMATGASSEHGAGETTGDATAWWQRVHCEDG</sequence>
<dbReference type="OrthoDB" id="3904958at2759"/>
<evidence type="ECO:0000313" key="3">
    <source>
        <dbReference type="Proteomes" id="UP000309340"/>
    </source>
</evidence>
<keyword evidence="3" id="KW-1185">Reference proteome</keyword>
<dbReference type="AlphaFoldDB" id="A0A4U0WRK4"/>
<comment type="caution">
    <text evidence="2">The sequence shown here is derived from an EMBL/GenBank/DDBJ whole genome shotgun (WGS) entry which is preliminary data.</text>
</comment>
<evidence type="ECO:0000256" key="1">
    <source>
        <dbReference type="SAM" id="MobiDB-lite"/>
    </source>
</evidence>
<protein>
    <submittedName>
        <fullName evidence="2">Uncharacterized protein</fullName>
    </submittedName>
</protein>
<accession>A0A4U0WRK4</accession>
<organism evidence="2 3">
    <name type="scientific">Friedmanniomyces simplex</name>
    <dbReference type="NCBI Taxonomy" id="329884"/>
    <lineage>
        <taxon>Eukaryota</taxon>
        <taxon>Fungi</taxon>
        <taxon>Dikarya</taxon>
        <taxon>Ascomycota</taxon>
        <taxon>Pezizomycotina</taxon>
        <taxon>Dothideomycetes</taxon>
        <taxon>Dothideomycetidae</taxon>
        <taxon>Mycosphaerellales</taxon>
        <taxon>Teratosphaeriaceae</taxon>
        <taxon>Friedmanniomyces</taxon>
    </lineage>
</organism>
<feature type="region of interest" description="Disordered" evidence="1">
    <location>
        <begin position="77"/>
        <end position="106"/>
    </location>
</feature>
<name>A0A4U0WRK4_9PEZI</name>
<dbReference type="EMBL" id="NAJQ01000676">
    <property type="protein sequence ID" value="TKA66092.1"/>
    <property type="molecule type" value="Genomic_DNA"/>
</dbReference>